<evidence type="ECO:0000313" key="3">
    <source>
        <dbReference type="Proteomes" id="UP001165393"/>
    </source>
</evidence>
<protein>
    <submittedName>
        <fullName evidence="2">PepSY domain-containing protein</fullName>
    </submittedName>
</protein>
<dbReference type="RefSeq" id="WP_251262764.1">
    <property type="nucleotide sequence ID" value="NZ_JAMQGP010000010.1"/>
</dbReference>
<gene>
    <name evidence="2" type="ORF">NAF29_16655</name>
</gene>
<accession>A0AA42B8Q1</accession>
<dbReference type="InterPro" id="IPR005625">
    <property type="entry name" value="PepSY-ass_TM"/>
</dbReference>
<feature type="transmembrane region" description="Helical" evidence="1">
    <location>
        <begin position="134"/>
        <end position="156"/>
    </location>
</feature>
<feature type="transmembrane region" description="Helical" evidence="1">
    <location>
        <begin position="386"/>
        <end position="406"/>
    </location>
</feature>
<feature type="transmembrane region" description="Helical" evidence="1">
    <location>
        <begin position="361"/>
        <end position="380"/>
    </location>
</feature>
<keyword evidence="1" id="KW-1133">Transmembrane helix</keyword>
<dbReference type="Proteomes" id="UP001165393">
    <property type="component" value="Unassembled WGS sequence"/>
</dbReference>
<evidence type="ECO:0000256" key="1">
    <source>
        <dbReference type="SAM" id="Phobius"/>
    </source>
</evidence>
<evidence type="ECO:0000313" key="2">
    <source>
        <dbReference type="EMBL" id="MCM2681280.1"/>
    </source>
</evidence>
<organism evidence="2 3">
    <name type="scientific">Echinimonas agarilytica</name>
    <dbReference type="NCBI Taxonomy" id="1215918"/>
    <lineage>
        <taxon>Bacteria</taxon>
        <taxon>Pseudomonadati</taxon>
        <taxon>Pseudomonadota</taxon>
        <taxon>Gammaproteobacteria</taxon>
        <taxon>Alteromonadales</taxon>
        <taxon>Echinimonadaceae</taxon>
        <taxon>Echinimonas</taxon>
    </lineage>
</organism>
<feature type="transmembrane region" description="Helical" evidence="1">
    <location>
        <begin position="442"/>
        <end position="465"/>
    </location>
</feature>
<dbReference type="PANTHER" id="PTHR34219:SF3">
    <property type="entry name" value="BLL7967 PROTEIN"/>
    <property type="match status" value="1"/>
</dbReference>
<feature type="transmembrane region" description="Helical" evidence="1">
    <location>
        <begin position="418"/>
        <end position="436"/>
    </location>
</feature>
<name>A0AA42B8Q1_9GAMM</name>
<keyword evidence="1" id="KW-0472">Membrane</keyword>
<keyword evidence="3" id="KW-1185">Reference proteome</keyword>
<dbReference type="PANTHER" id="PTHR34219">
    <property type="entry name" value="IRON-REGULATED INNER MEMBRANE PROTEIN-RELATED"/>
    <property type="match status" value="1"/>
</dbReference>
<dbReference type="EMBL" id="JAMQGP010000010">
    <property type="protein sequence ID" value="MCM2681280.1"/>
    <property type="molecule type" value="Genomic_DNA"/>
</dbReference>
<sequence>MNIQISTQFVKRILSAHSGIGLAVSVLMYVVCITGTFAVFYHDFERWEQPQVEEFTSLSPAAMLRAQQEFNARVDSDKSLYIVLPTHEQPRSHISTGDDEFWVNQDGSLGEAVNAQWTHLLTQLHVHLLIPGQAGLIVVGLLGVMLTALVISGVLAHPRIFKDAFRFRWGGSGQQQQIDLHNRLSIWALPFHLMFAVTGAFFGLVGLLILLATSAFYDGDQSALIDDVYGTDPVIEHSAKEVNFEQAFTHLNEFAPTVTPIYAVIQEPGTEQQYLEIAAAVDGRFIYSEIYRFESDGSMINHQGFSDGPTARQVAYSVYRIHFGHFSGYAVKILYFVLGLALTVVCVSGIHIWLNKKPRRHWMNLVWPGFLWGVPLALVVSAGVSLVWSGATVTSFLVVQFIAVVASSMIKNRMRANVLLVDCLSASMVLVMAMYMGLYPHFLLTSAALTGNFLLMLCFVFCLWLRSLYTKRLMIEVPHFT</sequence>
<feature type="transmembrane region" description="Helical" evidence="1">
    <location>
        <begin position="193"/>
        <end position="217"/>
    </location>
</feature>
<feature type="transmembrane region" description="Helical" evidence="1">
    <location>
        <begin position="20"/>
        <end position="41"/>
    </location>
</feature>
<comment type="caution">
    <text evidence="2">The sequence shown here is derived from an EMBL/GenBank/DDBJ whole genome shotgun (WGS) entry which is preliminary data.</text>
</comment>
<dbReference type="Pfam" id="PF03929">
    <property type="entry name" value="PepSY_TM"/>
    <property type="match status" value="1"/>
</dbReference>
<feature type="transmembrane region" description="Helical" evidence="1">
    <location>
        <begin position="333"/>
        <end position="354"/>
    </location>
</feature>
<reference evidence="2 3" key="1">
    <citation type="journal article" date="2013" name="Antonie Van Leeuwenhoek">
        <title>Echinimonas agarilytica gen. nov., sp. nov., a new gammaproteobacterium isolated from the sea urchin Strongylocentrotus intermedius.</title>
        <authorList>
            <person name="Nedashkovskaya O.I."/>
            <person name="Stenkova A.M."/>
            <person name="Zhukova N.V."/>
            <person name="Van Trappen S."/>
            <person name="Lee J.S."/>
            <person name="Kim S.B."/>
        </authorList>
    </citation>
    <scope>NUCLEOTIDE SEQUENCE [LARGE SCALE GENOMIC DNA]</scope>
    <source>
        <strain evidence="2 3">KMM 6351</strain>
    </source>
</reference>
<dbReference type="AlphaFoldDB" id="A0AA42B8Q1"/>
<proteinExistence type="predicted"/>
<keyword evidence="1" id="KW-0812">Transmembrane</keyword>